<feature type="binding site" evidence="2">
    <location>
        <position position="125"/>
    </location>
    <ligand>
        <name>Mg(2+)</name>
        <dbReference type="ChEBI" id="CHEBI:18420"/>
        <label>2</label>
    </ligand>
</feature>
<dbReference type="CDD" id="cd02194">
    <property type="entry name" value="ThiL"/>
    <property type="match status" value="1"/>
</dbReference>
<keyword evidence="2 5" id="KW-0418">Kinase</keyword>
<feature type="binding site" evidence="2">
    <location>
        <begin position="171"/>
        <end position="172"/>
    </location>
    <ligand>
        <name>ATP</name>
        <dbReference type="ChEBI" id="CHEBI:30616"/>
    </ligand>
</feature>
<feature type="binding site" evidence="2">
    <location>
        <position position="104"/>
    </location>
    <ligand>
        <name>substrate</name>
    </ligand>
</feature>
<dbReference type="NCBIfam" id="TIGR01379">
    <property type="entry name" value="thiL"/>
    <property type="match status" value="1"/>
</dbReference>
<dbReference type="SUPFAM" id="SSF55326">
    <property type="entry name" value="PurM N-terminal domain-like"/>
    <property type="match status" value="1"/>
</dbReference>
<keyword evidence="2 5" id="KW-0808">Transferase</keyword>
<evidence type="ECO:0000256" key="2">
    <source>
        <dbReference type="HAMAP-Rule" id="MF_02128"/>
    </source>
</evidence>
<feature type="binding site" evidence="2">
    <location>
        <position position="268"/>
    </location>
    <ligand>
        <name>Mg(2+)</name>
        <dbReference type="ChEBI" id="CHEBI:18420"/>
        <label>3</label>
    </ligand>
</feature>
<comment type="function">
    <text evidence="2">Catalyzes the ATP-dependent phosphorylation of thiamine-monophosphate (TMP) to form thiamine-pyrophosphate (TPP), the active form of vitamin B1.</text>
</comment>
<dbReference type="PANTHER" id="PTHR30270:SF0">
    <property type="entry name" value="THIAMINE-MONOPHOSPHATE KINASE"/>
    <property type="match status" value="1"/>
</dbReference>
<feature type="binding site" evidence="2">
    <location>
        <position position="96"/>
    </location>
    <ligand>
        <name>Mg(2+)</name>
        <dbReference type="ChEBI" id="CHEBI:18420"/>
        <label>1</label>
    </ligand>
</feature>
<reference evidence="5 6" key="1">
    <citation type="journal article" date="2020" name="Arch. Microbiol.">
        <title>Bradyrhizobium campsiandrae sp. nov., a nitrogen-fixing bacterial strain isolated from a native leguminous tree from the Amazon adapted to flooded conditions.</title>
        <authorList>
            <person name="Cabral Michel D."/>
            <person name="Martins da Costa E."/>
            <person name="Azarias Guimaraes A."/>
            <person name="Soares de Carvalho T."/>
            <person name="Santos de Castro Caputo P."/>
            <person name="Willems A."/>
            <person name="de Souza Moreira F.M."/>
        </authorList>
    </citation>
    <scope>NUCLEOTIDE SEQUENCE [LARGE SCALE GENOMIC DNA]</scope>
    <source>
        <strain evidence="6">INPA 384B</strain>
    </source>
</reference>
<evidence type="ECO:0000259" key="3">
    <source>
        <dbReference type="Pfam" id="PF00586"/>
    </source>
</evidence>
<proteinExistence type="inferred from homology"/>
<dbReference type="EC" id="2.7.4.16" evidence="2"/>
<dbReference type="Pfam" id="PF02769">
    <property type="entry name" value="AIRS_C"/>
    <property type="match status" value="1"/>
</dbReference>
<feature type="domain" description="PurM-like C-terminal" evidence="4">
    <location>
        <begin position="202"/>
        <end position="357"/>
    </location>
</feature>
<feature type="binding site" evidence="2">
    <location>
        <position position="271"/>
    </location>
    <ligand>
        <name>Mg(2+)</name>
        <dbReference type="ChEBI" id="CHEBI:18420"/>
        <label>5</label>
    </ligand>
</feature>
<dbReference type="InterPro" id="IPR010918">
    <property type="entry name" value="PurM-like_C_dom"/>
</dbReference>
<dbReference type="InterPro" id="IPR006283">
    <property type="entry name" value="ThiL-like"/>
</dbReference>
<comment type="similarity">
    <text evidence="2">Belongs to the thiamine-monophosphate kinase family.</text>
</comment>
<feature type="binding site" evidence="2">
    <location>
        <position position="172"/>
    </location>
    <ligand>
        <name>Mg(2+)</name>
        <dbReference type="ChEBI" id="CHEBI:18420"/>
        <label>1</label>
    </ligand>
</feature>
<dbReference type="InterPro" id="IPR036676">
    <property type="entry name" value="PurM-like_C_sf"/>
</dbReference>
<feature type="binding site" evidence="2">
    <location>
        <position position="97"/>
    </location>
    <ligand>
        <name>Mg(2+)</name>
        <dbReference type="ChEBI" id="CHEBI:18420"/>
        <label>1</label>
    </ligand>
</feature>
<name>A0ABR7U932_9BRAD</name>
<evidence type="ECO:0000313" key="5">
    <source>
        <dbReference type="EMBL" id="MBC9980570.1"/>
    </source>
</evidence>
<comment type="miscellaneous">
    <text evidence="2">Reaction mechanism of ThiL seems to utilize a direct, inline transfer of the gamma-phosphate of ATP to TMP rather than a phosphorylated enzyme intermediate.</text>
</comment>
<feature type="domain" description="PurM-like N-terminal" evidence="3">
    <location>
        <begin position="80"/>
        <end position="190"/>
    </location>
</feature>
<feature type="binding site" evidence="2">
    <location>
        <position position="125"/>
    </location>
    <ligand>
        <name>Mg(2+)</name>
        <dbReference type="ChEBI" id="CHEBI:18420"/>
        <label>3</label>
    </ligand>
</feature>
<comment type="caution">
    <text evidence="5">The sequence shown here is derived from an EMBL/GenBank/DDBJ whole genome shotgun (WGS) entry which is preliminary data.</text>
</comment>
<dbReference type="Proteomes" id="UP000639516">
    <property type="component" value="Unassembled WGS sequence"/>
</dbReference>
<feature type="binding site" evidence="2">
    <location>
        <position position="125"/>
    </location>
    <ligand>
        <name>Mg(2+)</name>
        <dbReference type="ChEBI" id="CHEBI:18420"/>
        <label>4</label>
    </ligand>
</feature>
<feature type="binding site" evidence="2">
    <location>
        <position position="320"/>
    </location>
    <ligand>
        <name>substrate</name>
    </ligand>
</feature>
<feature type="binding site" evidence="2">
    <location>
        <position position="81"/>
    </location>
    <ligand>
        <name>Mg(2+)</name>
        <dbReference type="ChEBI" id="CHEBI:18420"/>
        <label>4</label>
    </ligand>
</feature>
<dbReference type="Pfam" id="PF00586">
    <property type="entry name" value="AIRS"/>
    <property type="match status" value="1"/>
</dbReference>
<feature type="binding site" evidence="2">
    <location>
        <position position="377"/>
    </location>
    <ligand>
        <name>substrate</name>
    </ligand>
</feature>
<feature type="binding site" evidence="2">
    <location>
        <position position="198"/>
    </location>
    <ligand>
        <name>ATP</name>
        <dbReference type="ChEBI" id="CHEBI:30616"/>
    </ligand>
</feature>
<organism evidence="5 6">
    <name type="scientific">Bradyrhizobium campsiandrae</name>
    <dbReference type="NCBI Taxonomy" id="1729892"/>
    <lineage>
        <taxon>Bacteria</taxon>
        <taxon>Pseudomonadati</taxon>
        <taxon>Pseudomonadota</taxon>
        <taxon>Alphaproteobacteria</taxon>
        <taxon>Hyphomicrobiales</taxon>
        <taxon>Nitrobacteraceae</taxon>
        <taxon>Bradyrhizobium</taxon>
    </lineage>
</organism>
<dbReference type="PANTHER" id="PTHR30270">
    <property type="entry name" value="THIAMINE-MONOPHOSPHATE KINASE"/>
    <property type="match status" value="1"/>
</dbReference>
<accession>A0ABR7U932</accession>
<keyword evidence="2" id="KW-0460">Magnesium</keyword>
<sequence>MAKPLSLEVPERSGGLEGRRRAVAVAPWPCILRGSQGLAPQDDGSAIVSQDRNQASGEDSLIARYFKPLVTDPGAFALVDDAAILSSSGEDIVVTTDAVVEGVHYLATDPPDTIARKALRVNLSDLAAKGAAPAGFLLTLALRSKQDAWLKPFADALGEDARIFGCPLLGGDTVSTPGPQMISITAFGRVPKGRMVGRTGARPGDCILVTGTIGDAALGLDVLTGGAAATALASDLAAKEALISRYRIPQPRNVLAPAVRDHASASMDVSDGLAGDLTKLCAASDVSAIVDVASVPLSAEAAGLIAREAICVETLLAGGDDYEVLCTAPPAQCDALIAAGQAVGLAVTAIGTIVAGHERPRFLDGQGRELVLKRLSFSHF</sequence>
<protein>
    <recommendedName>
        <fullName evidence="2">Thiamine-monophosphate kinase</fullName>
        <shortName evidence="2">TMP kinase</shortName>
        <shortName evidence="2">Thiamine-phosphate kinase</shortName>
        <ecNumber evidence="2">2.7.4.16</ecNumber>
    </recommendedName>
</protein>
<dbReference type="InterPro" id="IPR036921">
    <property type="entry name" value="PurM-like_N_sf"/>
</dbReference>
<evidence type="ECO:0000259" key="4">
    <source>
        <dbReference type="Pfam" id="PF02769"/>
    </source>
</evidence>
<feature type="binding site" evidence="2">
    <location>
        <position position="270"/>
    </location>
    <ligand>
        <name>ATP</name>
        <dbReference type="ChEBI" id="CHEBI:30616"/>
    </ligand>
</feature>
<dbReference type="EMBL" id="JAATTO010000028">
    <property type="protein sequence ID" value="MBC9980570.1"/>
    <property type="molecule type" value="Genomic_DNA"/>
</dbReference>
<dbReference type="Gene3D" id="3.90.650.10">
    <property type="entry name" value="PurM-like C-terminal domain"/>
    <property type="match status" value="1"/>
</dbReference>
<evidence type="ECO:0000313" key="6">
    <source>
        <dbReference type="Proteomes" id="UP000639516"/>
    </source>
</evidence>
<comment type="caution">
    <text evidence="2">Lacks conserved residue(s) required for the propagation of feature annotation.</text>
</comment>
<dbReference type="GO" id="GO:0009030">
    <property type="term" value="F:thiamine-phosphate kinase activity"/>
    <property type="evidence" value="ECO:0007669"/>
    <property type="project" value="UniProtKB-EC"/>
</dbReference>
<keyword evidence="2" id="KW-0479">Metal-binding</keyword>
<keyword evidence="6" id="KW-1185">Reference proteome</keyword>
<feature type="binding site" evidence="2">
    <location>
        <position position="97"/>
    </location>
    <ligand>
        <name>Mg(2+)</name>
        <dbReference type="ChEBI" id="CHEBI:18420"/>
        <label>2</label>
    </ligand>
</feature>
<gene>
    <name evidence="2 5" type="primary">thiL</name>
    <name evidence="5" type="ORF">HA482_20425</name>
</gene>
<dbReference type="SUPFAM" id="SSF56042">
    <property type="entry name" value="PurM C-terminal domain-like"/>
    <property type="match status" value="1"/>
</dbReference>
<evidence type="ECO:0000256" key="1">
    <source>
        <dbReference type="ARBA" id="ARBA00022977"/>
    </source>
</evidence>
<comment type="pathway">
    <text evidence="2">Cofactor biosynthesis; thiamine diphosphate biosynthesis; thiamine diphosphate from thiamine phosphate: step 1/1.</text>
</comment>
<comment type="catalytic activity">
    <reaction evidence="2">
        <text>thiamine phosphate + ATP = thiamine diphosphate + ADP</text>
        <dbReference type="Rhea" id="RHEA:15913"/>
        <dbReference type="ChEBI" id="CHEBI:30616"/>
        <dbReference type="ChEBI" id="CHEBI:37575"/>
        <dbReference type="ChEBI" id="CHEBI:58937"/>
        <dbReference type="ChEBI" id="CHEBI:456216"/>
        <dbReference type="EC" id="2.7.4.16"/>
    </reaction>
</comment>
<keyword evidence="2" id="KW-0547">Nucleotide-binding</keyword>
<feature type="binding site" evidence="2">
    <location>
        <position position="95"/>
    </location>
    <ligand>
        <name>Mg(2+)</name>
        <dbReference type="ChEBI" id="CHEBI:18420"/>
        <label>4</label>
    </ligand>
</feature>
<feature type="binding site" evidence="2">
    <location>
        <position position="81"/>
    </location>
    <ligand>
        <name>Mg(2+)</name>
        <dbReference type="ChEBI" id="CHEBI:18420"/>
        <label>3</label>
    </ligand>
</feature>
<keyword evidence="1 2" id="KW-0784">Thiamine biosynthesis</keyword>
<dbReference type="InterPro" id="IPR016188">
    <property type="entry name" value="PurM-like_N"/>
</dbReference>
<keyword evidence="2" id="KW-0067">ATP-binding</keyword>
<dbReference type="Gene3D" id="3.30.1330.10">
    <property type="entry name" value="PurM-like, N-terminal domain"/>
    <property type="match status" value="1"/>
</dbReference>
<dbReference type="HAMAP" id="MF_02128">
    <property type="entry name" value="TMP_kinase"/>
    <property type="match status" value="1"/>
</dbReference>